<protein>
    <recommendedName>
        <fullName evidence="4">Peptidase_C39 like family protein</fullName>
    </recommendedName>
</protein>
<evidence type="ECO:0000313" key="3">
    <source>
        <dbReference type="Proteomes" id="UP000198984"/>
    </source>
</evidence>
<evidence type="ECO:0008006" key="4">
    <source>
        <dbReference type="Google" id="ProtNLM"/>
    </source>
</evidence>
<keyword evidence="3" id="KW-1185">Reference proteome</keyword>
<name>A0A1H7RDZ8_9BACT</name>
<dbReference type="AlphaFoldDB" id="A0A1H7RDZ8"/>
<keyword evidence="1" id="KW-0732">Signal</keyword>
<dbReference type="Proteomes" id="UP000198984">
    <property type="component" value="Unassembled WGS sequence"/>
</dbReference>
<gene>
    <name evidence="2" type="ORF">SAMN04488505_102610</name>
</gene>
<dbReference type="EMBL" id="FOBB01000002">
    <property type="protein sequence ID" value="SEL58496.1"/>
    <property type="molecule type" value="Genomic_DNA"/>
</dbReference>
<feature type="chain" id="PRO_5011485779" description="Peptidase_C39 like family protein" evidence="1">
    <location>
        <begin position="21"/>
        <end position="200"/>
    </location>
</feature>
<dbReference type="OrthoDB" id="5148996at2"/>
<organism evidence="2 3">
    <name type="scientific">Chitinophaga rupis</name>
    <dbReference type="NCBI Taxonomy" id="573321"/>
    <lineage>
        <taxon>Bacteria</taxon>
        <taxon>Pseudomonadati</taxon>
        <taxon>Bacteroidota</taxon>
        <taxon>Chitinophagia</taxon>
        <taxon>Chitinophagales</taxon>
        <taxon>Chitinophagaceae</taxon>
        <taxon>Chitinophaga</taxon>
    </lineage>
</organism>
<reference evidence="2 3" key="1">
    <citation type="submission" date="2016-10" db="EMBL/GenBank/DDBJ databases">
        <authorList>
            <person name="de Groot N.N."/>
        </authorList>
    </citation>
    <scope>NUCLEOTIDE SEQUENCE [LARGE SCALE GENOMIC DNA]</scope>
    <source>
        <strain evidence="2 3">DSM 21039</strain>
    </source>
</reference>
<evidence type="ECO:0000313" key="2">
    <source>
        <dbReference type="EMBL" id="SEL58496.1"/>
    </source>
</evidence>
<evidence type="ECO:0000256" key="1">
    <source>
        <dbReference type="SAM" id="SignalP"/>
    </source>
</evidence>
<feature type="signal peptide" evidence="1">
    <location>
        <begin position="1"/>
        <end position="20"/>
    </location>
</feature>
<proteinExistence type="predicted"/>
<dbReference type="RefSeq" id="WP_089910195.1">
    <property type="nucleotide sequence ID" value="NZ_FOBB01000002.1"/>
</dbReference>
<sequence>MKRIVVYAMLYLLHTAFVNAQTMQPYSVDIATPGSFYALQKQPLWCWAACNQMVLNAVGIPETQEKQVLKLFGQLVNRGAGGNYELARMPLGGRYENEAGETVNVRVYISYGRFNDPLVIIDHLKKDIPLVMATKMHGRVCVGADYITDGRTCKITKLRLLDPAGPSEQVIEYTMQQFRDEGLIGFMTIDLQPDYTTINK</sequence>
<accession>A0A1H7RDZ8</accession>